<dbReference type="Pfam" id="PF13592">
    <property type="entry name" value="HTH_33"/>
    <property type="match status" value="1"/>
</dbReference>
<dbReference type="Proteomes" id="UP000002608">
    <property type="component" value="Chromosome"/>
</dbReference>
<proteinExistence type="predicted"/>
<dbReference type="eggNOG" id="COG3415">
    <property type="taxonomic scope" value="Bacteria"/>
</dbReference>
<gene>
    <name evidence="2" type="ordered locus">Spea_1715</name>
</gene>
<evidence type="ECO:0000313" key="3">
    <source>
        <dbReference type="Proteomes" id="UP000002608"/>
    </source>
</evidence>
<evidence type="ECO:0000313" key="2">
    <source>
        <dbReference type="EMBL" id="ABV87038.1"/>
    </source>
</evidence>
<feature type="domain" description="Winged helix-turn helix" evidence="1">
    <location>
        <begin position="34"/>
        <end position="75"/>
    </location>
</feature>
<dbReference type="STRING" id="398579.Spea_1715"/>
<dbReference type="EMBL" id="CP000851">
    <property type="protein sequence ID" value="ABV87038.1"/>
    <property type="molecule type" value="Genomic_DNA"/>
</dbReference>
<accession>A8H3A1</accession>
<evidence type="ECO:0000259" key="1">
    <source>
        <dbReference type="Pfam" id="PF13592"/>
    </source>
</evidence>
<name>A8H3A1_SHEPA</name>
<protein>
    <recommendedName>
        <fullName evidence="1">Winged helix-turn helix domain-containing protein</fullName>
    </recommendedName>
</protein>
<organism evidence="2 3">
    <name type="scientific">Shewanella pealeana (strain ATCC 700345 / ANG-SQ1)</name>
    <dbReference type="NCBI Taxonomy" id="398579"/>
    <lineage>
        <taxon>Bacteria</taxon>
        <taxon>Pseudomonadati</taxon>
        <taxon>Pseudomonadota</taxon>
        <taxon>Gammaproteobacteria</taxon>
        <taxon>Alteromonadales</taxon>
        <taxon>Shewanellaceae</taxon>
        <taxon>Shewanella</taxon>
    </lineage>
</organism>
<dbReference type="HOGENOM" id="CLU_1601579_0_0_6"/>
<keyword evidence="3" id="KW-1185">Reference proteome</keyword>
<sequence length="166" mass="19223">MDAKKNRGRDSYLSSIQKQRLSAYIEELCKSSSGGRLTGDAILKYIQQQFNVDYHPNAIYKLLEQLGFSWVTSRRNTPNNLLESKRLLKKFQLETILNTPSSVALERVGRFIKNHGFKMRLALVSRTQQHVYGLEKAHVQERYANNSLNMHISSVQSVRKPEELKR</sequence>
<dbReference type="KEGG" id="spl:Spea_1715"/>
<dbReference type="AlphaFoldDB" id="A8H3A1"/>
<dbReference type="InterPro" id="IPR025959">
    <property type="entry name" value="Winged_HTH_dom"/>
</dbReference>
<reference evidence="2 3" key="1">
    <citation type="submission" date="2007-10" db="EMBL/GenBank/DDBJ databases">
        <title>Complete sequence of Shewanella pealeana ATCC 700345.</title>
        <authorList>
            <consortium name="US DOE Joint Genome Institute"/>
            <person name="Copeland A."/>
            <person name="Lucas S."/>
            <person name="Lapidus A."/>
            <person name="Barry K."/>
            <person name="Glavina del Rio T."/>
            <person name="Dalin E."/>
            <person name="Tice H."/>
            <person name="Pitluck S."/>
            <person name="Chertkov O."/>
            <person name="Brettin T."/>
            <person name="Bruce D."/>
            <person name="Detter J.C."/>
            <person name="Han C."/>
            <person name="Schmutz J."/>
            <person name="Larimer F."/>
            <person name="Land M."/>
            <person name="Hauser L."/>
            <person name="Kyrpides N."/>
            <person name="Kim E."/>
            <person name="Zhao J.-S.Z."/>
            <person name="Manno D."/>
            <person name="Hawari J."/>
            <person name="Richardson P."/>
        </authorList>
    </citation>
    <scope>NUCLEOTIDE SEQUENCE [LARGE SCALE GENOMIC DNA]</scope>
    <source>
        <strain evidence="3">ATCC 700345 / ANG-SQ1</strain>
    </source>
</reference>